<dbReference type="PROSITE" id="PS50865">
    <property type="entry name" value="ZF_MYND_2"/>
    <property type="match status" value="1"/>
</dbReference>
<evidence type="ECO:0000256" key="1">
    <source>
        <dbReference type="ARBA" id="ARBA00022723"/>
    </source>
</evidence>
<feature type="non-terminal residue" evidence="6">
    <location>
        <position position="1"/>
    </location>
</feature>
<keyword evidence="2 4" id="KW-0863">Zinc-finger</keyword>
<evidence type="ECO:0000256" key="3">
    <source>
        <dbReference type="ARBA" id="ARBA00022833"/>
    </source>
</evidence>
<dbReference type="InParanoid" id="S8DR16"/>
<dbReference type="HOGENOM" id="CLU_1253254_0_0_1"/>
<dbReference type="GO" id="GO:0008270">
    <property type="term" value="F:zinc ion binding"/>
    <property type="evidence" value="ECO:0007669"/>
    <property type="project" value="UniProtKB-KW"/>
</dbReference>
<dbReference type="Proteomes" id="UP000015241">
    <property type="component" value="Unassembled WGS sequence"/>
</dbReference>
<dbReference type="SUPFAM" id="SSF144232">
    <property type="entry name" value="HIT/MYND zinc finger-like"/>
    <property type="match status" value="1"/>
</dbReference>
<organism evidence="6 7">
    <name type="scientific">Fomitopsis schrenkii</name>
    <name type="common">Brown rot fungus</name>
    <dbReference type="NCBI Taxonomy" id="2126942"/>
    <lineage>
        <taxon>Eukaryota</taxon>
        <taxon>Fungi</taxon>
        <taxon>Dikarya</taxon>
        <taxon>Basidiomycota</taxon>
        <taxon>Agaricomycotina</taxon>
        <taxon>Agaricomycetes</taxon>
        <taxon>Polyporales</taxon>
        <taxon>Fomitopsis</taxon>
    </lineage>
</organism>
<keyword evidence="1" id="KW-0479">Metal-binding</keyword>
<keyword evidence="7" id="KW-1185">Reference proteome</keyword>
<dbReference type="InterPro" id="IPR002893">
    <property type="entry name" value="Znf_MYND"/>
</dbReference>
<keyword evidence="3" id="KW-0862">Zinc</keyword>
<dbReference type="eggNOG" id="ENOG502RC47">
    <property type="taxonomic scope" value="Eukaryota"/>
</dbReference>
<dbReference type="STRING" id="743788.S8DR16"/>
<protein>
    <recommendedName>
        <fullName evidence="5">MYND-type domain-containing protein</fullName>
    </recommendedName>
</protein>
<feature type="non-terminal residue" evidence="6">
    <location>
        <position position="221"/>
    </location>
</feature>
<evidence type="ECO:0000313" key="6">
    <source>
        <dbReference type="EMBL" id="EPS95112.1"/>
    </source>
</evidence>
<evidence type="ECO:0000313" key="7">
    <source>
        <dbReference type="Proteomes" id="UP000015241"/>
    </source>
</evidence>
<evidence type="ECO:0000256" key="4">
    <source>
        <dbReference type="PROSITE-ProRule" id="PRU00134"/>
    </source>
</evidence>
<dbReference type="OrthoDB" id="432970at2759"/>
<dbReference type="Pfam" id="PF01753">
    <property type="entry name" value="zf-MYND"/>
    <property type="match status" value="1"/>
</dbReference>
<dbReference type="Gene3D" id="6.10.140.2220">
    <property type="match status" value="1"/>
</dbReference>
<evidence type="ECO:0000256" key="2">
    <source>
        <dbReference type="ARBA" id="ARBA00022771"/>
    </source>
</evidence>
<evidence type="ECO:0000259" key="5">
    <source>
        <dbReference type="PROSITE" id="PS50865"/>
    </source>
</evidence>
<proteinExistence type="predicted"/>
<reference evidence="6 7" key="1">
    <citation type="journal article" date="2012" name="Science">
        <title>The Paleozoic origin of enzymatic lignin decomposition reconstructed from 31 fungal genomes.</title>
        <authorList>
            <person name="Floudas D."/>
            <person name="Binder M."/>
            <person name="Riley R."/>
            <person name="Barry K."/>
            <person name="Blanchette R.A."/>
            <person name="Henrissat B."/>
            <person name="Martinez A.T."/>
            <person name="Otillar R."/>
            <person name="Spatafora J.W."/>
            <person name="Yadav J.S."/>
            <person name="Aerts A."/>
            <person name="Benoit I."/>
            <person name="Boyd A."/>
            <person name="Carlson A."/>
            <person name="Copeland A."/>
            <person name="Coutinho P.M."/>
            <person name="de Vries R.P."/>
            <person name="Ferreira P."/>
            <person name="Findley K."/>
            <person name="Foster B."/>
            <person name="Gaskell J."/>
            <person name="Glotzer D."/>
            <person name="Gorecki P."/>
            <person name="Heitman J."/>
            <person name="Hesse C."/>
            <person name="Hori C."/>
            <person name="Igarashi K."/>
            <person name="Jurgens J.A."/>
            <person name="Kallen N."/>
            <person name="Kersten P."/>
            <person name="Kohler A."/>
            <person name="Kuees U."/>
            <person name="Kumar T.K.A."/>
            <person name="Kuo A."/>
            <person name="LaButti K."/>
            <person name="Larrondo L.F."/>
            <person name="Lindquist E."/>
            <person name="Ling A."/>
            <person name="Lombard V."/>
            <person name="Lucas S."/>
            <person name="Lundell T."/>
            <person name="Martin R."/>
            <person name="McLaughlin D.J."/>
            <person name="Morgenstern I."/>
            <person name="Morin E."/>
            <person name="Murat C."/>
            <person name="Nagy L.G."/>
            <person name="Nolan M."/>
            <person name="Ohm R.A."/>
            <person name="Patyshakuliyeva A."/>
            <person name="Rokas A."/>
            <person name="Ruiz-Duenas F.J."/>
            <person name="Sabat G."/>
            <person name="Salamov A."/>
            <person name="Samejima M."/>
            <person name="Schmutz J."/>
            <person name="Slot J.C."/>
            <person name="St John F."/>
            <person name="Stenlid J."/>
            <person name="Sun H."/>
            <person name="Sun S."/>
            <person name="Syed K."/>
            <person name="Tsang A."/>
            <person name="Wiebenga A."/>
            <person name="Young D."/>
            <person name="Pisabarro A."/>
            <person name="Eastwood D.C."/>
            <person name="Martin F."/>
            <person name="Cullen D."/>
            <person name="Grigoriev I.V."/>
            <person name="Hibbett D.S."/>
        </authorList>
    </citation>
    <scope>NUCLEOTIDE SEQUENCE</scope>
    <source>
        <strain evidence="7">FP-58527</strain>
    </source>
</reference>
<sequence length="221" mass="24016">RYLSGCGLGIYSLSGEGTLWATDSFLDPTCEPDSYTGDVAPRTIIAQAHSCAAHAYQMKALASADELAALCSEERVFARPITSRMGIGQTPLTYFLLAVHHACESVKLGLVSLAVLAIGTKIRQMGESLGADVERAAVEGKRFRPLWQAVARYYEEIYAKHRKAEDDPDEPVCAADGCLVRGGKSVVLRACGGRCPSSLKPSYCSRECQRKDWARHKAICK</sequence>
<dbReference type="EMBL" id="KE504215">
    <property type="protein sequence ID" value="EPS95112.1"/>
    <property type="molecule type" value="Genomic_DNA"/>
</dbReference>
<dbReference type="AlphaFoldDB" id="S8DR16"/>
<feature type="domain" description="MYND-type" evidence="5">
    <location>
        <begin position="178"/>
        <end position="220"/>
    </location>
</feature>
<accession>S8DR16</accession>
<gene>
    <name evidence="6" type="ORF">FOMPIDRAFT_1100680</name>
</gene>
<name>S8DR16_FOMSC</name>